<sequence length="232" mass="25053">MSQRINTPDGTGPTPSGAASGPAGAPASGPEFRAANAIPEERILEAAYRLLLTIGPQRMTMADLARQAGVSRATLYRRWGSVRDVVAALTTRVWVELAESAFPQGTHEDVTRARLVDGVVTLIRAVRTHPLLRTIIELDPDFLMPYLLKRRGTNTDHQLALLELALAAGIADGSVREEEPALLARSVLLAAWSFTLTGPVLVGAADGTGEQLDRLDEELRLMLDRYLAPLDV</sequence>
<evidence type="ECO:0000313" key="6">
    <source>
        <dbReference type="Proteomes" id="UP000657385"/>
    </source>
</evidence>
<dbReference type="PANTHER" id="PTHR30055">
    <property type="entry name" value="HTH-TYPE TRANSCRIPTIONAL REGULATOR RUTR"/>
    <property type="match status" value="1"/>
</dbReference>
<dbReference type="GO" id="GO:0003700">
    <property type="term" value="F:DNA-binding transcription factor activity"/>
    <property type="evidence" value="ECO:0007669"/>
    <property type="project" value="TreeGrafter"/>
</dbReference>
<feature type="compositionally biased region" description="Low complexity" evidence="3">
    <location>
        <begin position="10"/>
        <end position="30"/>
    </location>
</feature>
<dbReference type="PRINTS" id="PR00455">
    <property type="entry name" value="HTHTETR"/>
</dbReference>
<evidence type="ECO:0000313" key="5">
    <source>
        <dbReference type="EMBL" id="MBF9068862.1"/>
    </source>
</evidence>
<dbReference type="Pfam" id="PF00440">
    <property type="entry name" value="TetR_N"/>
    <property type="match status" value="1"/>
</dbReference>
<dbReference type="InterPro" id="IPR009057">
    <property type="entry name" value="Homeodomain-like_sf"/>
</dbReference>
<reference evidence="5" key="1">
    <citation type="submission" date="2020-11" db="EMBL/GenBank/DDBJ databases">
        <title>Isolation and identification of active actinomycetes.</title>
        <authorList>
            <person name="Yu B."/>
        </authorList>
    </citation>
    <scope>NUCLEOTIDE SEQUENCE</scope>
    <source>
        <strain evidence="5">NEAU-YB345</strain>
    </source>
</reference>
<dbReference type="InterPro" id="IPR050109">
    <property type="entry name" value="HTH-type_TetR-like_transc_reg"/>
</dbReference>
<dbReference type="PANTHER" id="PTHR30055:SF153">
    <property type="entry name" value="HTH-TYPE TRANSCRIPTIONAL REPRESSOR RV3405C"/>
    <property type="match status" value="1"/>
</dbReference>
<evidence type="ECO:0000256" key="1">
    <source>
        <dbReference type="ARBA" id="ARBA00023125"/>
    </source>
</evidence>
<dbReference type="Gene3D" id="1.10.357.10">
    <property type="entry name" value="Tetracycline Repressor, domain 2"/>
    <property type="match status" value="1"/>
</dbReference>
<evidence type="ECO:0000256" key="3">
    <source>
        <dbReference type="SAM" id="MobiDB-lite"/>
    </source>
</evidence>
<comment type="caution">
    <text evidence="5">The sequence shown here is derived from an EMBL/GenBank/DDBJ whole genome shotgun (WGS) entry which is preliminary data.</text>
</comment>
<dbReference type="SUPFAM" id="SSF46689">
    <property type="entry name" value="Homeodomain-like"/>
    <property type="match status" value="1"/>
</dbReference>
<evidence type="ECO:0000259" key="4">
    <source>
        <dbReference type="PROSITE" id="PS50977"/>
    </source>
</evidence>
<keyword evidence="6" id="KW-1185">Reference proteome</keyword>
<name>A0A931B564_9ACTN</name>
<dbReference type="PROSITE" id="PS50977">
    <property type="entry name" value="HTH_TETR_2"/>
    <property type="match status" value="1"/>
</dbReference>
<organism evidence="5 6">
    <name type="scientific">Streptacidiphilus fuscans</name>
    <dbReference type="NCBI Taxonomy" id="2789292"/>
    <lineage>
        <taxon>Bacteria</taxon>
        <taxon>Bacillati</taxon>
        <taxon>Actinomycetota</taxon>
        <taxon>Actinomycetes</taxon>
        <taxon>Kitasatosporales</taxon>
        <taxon>Streptomycetaceae</taxon>
        <taxon>Streptacidiphilus</taxon>
    </lineage>
</organism>
<gene>
    <name evidence="5" type="ORF">I2501_12600</name>
</gene>
<dbReference type="EMBL" id="JADPRT010000004">
    <property type="protein sequence ID" value="MBF9068862.1"/>
    <property type="molecule type" value="Genomic_DNA"/>
</dbReference>
<accession>A0A931B564</accession>
<dbReference type="GO" id="GO:0000976">
    <property type="term" value="F:transcription cis-regulatory region binding"/>
    <property type="evidence" value="ECO:0007669"/>
    <property type="project" value="TreeGrafter"/>
</dbReference>
<dbReference type="AlphaFoldDB" id="A0A931B564"/>
<proteinExistence type="predicted"/>
<protein>
    <submittedName>
        <fullName evidence="5">Helix-turn-helix transcriptional regulator</fullName>
    </submittedName>
</protein>
<evidence type="ECO:0000256" key="2">
    <source>
        <dbReference type="PROSITE-ProRule" id="PRU00335"/>
    </source>
</evidence>
<dbReference type="InterPro" id="IPR001647">
    <property type="entry name" value="HTH_TetR"/>
</dbReference>
<feature type="domain" description="HTH tetR-type" evidence="4">
    <location>
        <begin position="37"/>
        <end position="97"/>
    </location>
</feature>
<dbReference type="RefSeq" id="WP_196194000.1">
    <property type="nucleotide sequence ID" value="NZ_JADPRT010000004.1"/>
</dbReference>
<dbReference type="Proteomes" id="UP000657385">
    <property type="component" value="Unassembled WGS sequence"/>
</dbReference>
<feature type="DNA-binding region" description="H-T-H motif" evidence="2">
    <location>
        <begin position="60"/>
        <end position="79"/>
    </location>
</feature>
<keyword evidence="1 2" id="KW-0238">DNA-binding</keyword>
<feature type="region of interest" description="Disordered" evidence="3">
    <location>
        <begin position="1"/>
        <end position="31"/>
    </location>
</feature>